<name>D6XAA9_STRX2</name>
<dbReference type="Proteomes" id="UP000002785">
    <property type="component" value="Chromosome"/>
</dbReference>
<keyword evidence="1" id="KW-0812">Transmembrane</keyword>
<dbReference type="EMBL" id="CM000951">
    <property type="protein sequence ID" value="EFH28578.1"/>
    <property type="molecule type" value="Genomic_DNA"/>
</dbReference>
<keyword evidence="1" id="KW-0472">Membrane</keyword>
<evidence type="ECO:0000313" key="3">
    <source>
        <dbReference type="Proteomes" id="UP000002785"/>
    </source>
</evidence>
<evidence type="ECO:0000256" key="1">
    <source>
        <dbReference type="SAM" id="Phobius"/>
    </source>
</evidence>
<accession>D6XAA9</accession>
<keyword evidence="1" id="KW-1133">Transmembrane helix</keyword>
<gene>
    <name evidence="2" type="ORF">SSEG_10816</name>
</gene>
<sequence length="51" mass="5341">MGGSAPFVLAEAPVPVFFLISLLVAGIALHLVVRRRRTTAAADQVLRDGAP</sequence>
<evidence type="ECO:0008006" key="4">
    <source>
        <dbReference type="Google" id="ProtNLM"/>
    </source>
</evidence>
<feature type="transmembrane region" description="Helical" evidence="1">
    <location>
        <begin position="12"/>
        <end position="33"/>
    </location>
</feature>
<keyword evidence="3" id="KW-1185">Reference proteome</keyword>
<organism evidence="2 3">
    <name type="scientific">Streptomyces sviceus (strain ATCC 29083 / DSM 924 / JCM 4929 / NBRC 13980 / NCIMB 11184 / NRRL 5439 / UC 5370)</name>
    <dbReference type="NCBI Taxonomy" id="463191"/>
    <lineage>
        <taxon>Bacteria</taxon>
        <taxon>Bacillati</taxon>
        <taxon>Actinomycetota</taxon>
        <taxon>Actinomycetes</taxon>
        <taxon>Kitasatosporales</taxon>
        <taxon>Streptomycetaceae</taxon>
        <taxon>Streptomyces</taxon>
    </lineage>
</organism>
<evidence type="ECO:0000313" key="2">
    <source>
        <dbReference type="EMBL" id="EFH28578.1"/>
    </source>
</evidence>
<proteinExistence type="predicted"/>
<dbReference type="HOGENOM" id="CLU_3104557_0_0_11"/>
<reference evidence="2" key="1">
    <citation type="submission" date="2009-10" db="EMBL/GenBank/DDBJ databases">
        <title>The genome sequence of Streptomyces sviceus strain ATCC 29083.</title>
        <authorList>
            <consortium name="The Broad Institute Genome Sequencing Platform"/>
            <consortium name="Broad Institute Microbial Sequencing Center"/>
            <person name="Fischbach M."/>
            <person name="Godfrey P."/>
            <person name="Ward D."/>
            <person name="Young S."/>
            <person name="Zeng Q."/>
            <person name="Koehrsen M."/>
            <person name="Alvarado L."/>
            <person name="Berlin A.M."/>
            <person name="Bochicchio J."/>
            <person name="Borenstein D."/>
            <person name="Chapman S.B."/>
            <person name="Chen Z."/>
            <person name="Engels R."/>
            <person name="Freedman E."/>
            <person name="Gellesch M."/>
            <person name="Goldberg J."/>
            <person name="Griggs A."/>
            <person name="Gujja S."/>
            <person name="Heilman E.R."/>
            <person name="Heiman D.I."/>
            <person name="Hepburn T.A."/>
            <person name="Howarth C."/>
            <person name="Jen D."/>
            <person name="Larson L."/>
            <person name="Lewis B."/>
            <person name="Mehta T."/>
            <person name="Park D."/>
            <person name="Pearson M."/>
            <person name="Richards J."/>
            <person name="Roberts A."/>
            <person name="Saif S."/>
            <person name="Shea T.D."/>
            <person name="Shenoy N."/>
            <person name="Sisk P."/>
            <person name="Stolte C."/>
            <person name="Sykes S.N."/>
            <person name="Thomson T."/>
            <person name="Walk T."/>
            <person name="White J."/>
            <person name="Yandava C."/>
            <person name="Straight P."/>
            <person name="Clardy J."/>
            <person name="Hung D."/>
            <person name="Kolter R."/>
            <person name="Mekalanos J."/>
            <person name="Walker S."/>
            <person name="Walsh C.T."/>
            <person name="Wieland-Brown L.C."/>
            <person name="Haas B."/>
            <person name="Nusbaum C."/>
            <person name="Birren B."/>
        </authorList>
    </citation>
    <scope>NUCLEOTIDE SEQUENCE [LARGE SCALE GENOMIC DNA]</scope>
    <source>
        <strain evidence="2">ATCC 29083</strain>
    </source>
</reference>
<dbReference type="AlphaFoldDB" id="D6XAA9"/>
<protein>
    <recommendedName>
        <fullName evidence="4">Secreted protein</fullName>
    </recommendedName>
</protein>